<dbReference type="PROSITE" id="PS01124">
    <property type="entry name" value="HTH_ARAC_FAMILY_2"/>
    <property type="match status" value="1"/>
</dbReference>
<comment type="caution">
    <text evidence="6">The sequence shown here is derived from an EMBL/GenBank/DDBJ whole genome shotgun (WGS) entry which is preliminary data.</text>
</comment>
<evidence type="ECO:0000256" key="1">
    <source>
        <dbReference type="ARBA" id="ARBA00023015"/>
    </source>
</evidence>
<dbReference type="GO" id="GO:0043565">
    <property type="term" value="F:sequence-specific DNA binding"/>
    <property type="evidence" value="ECO:0007669"/>
    <property type="project" value="InterPro"/>
</dbReference>
<dbReference type="EMBL" id="WTUZ01000001">
    <property type="protein sequence ID" value="MZQ80549.1"/>
    <property type="molecule type" value="Genomic_DNA"/>
</dbReference>
<feature type="region of interest" description="Disordered" evidence="4">
    <location>
        <begin position="263"/>
        <end position="294"/>
    </location>
</feature>
<dbReference type="Pfam" id="PF12833">
    <property type="entry name" value="HTH_18"/>
    <property type="match status" value="1"/>
</dbReference>
<dbReference type="GO" id="GO:0003700">
    <property type="term" value="F:DNA-binding transcription factor activity"/>
    <property type="evidence" value="ECO:0007669"/>
    <property type="project" value="InterPro"/>
</dbReference>
<dbReference type="Proteomes" id="UP000481087">
    <property type="component" value="Unassembled WGS sequence"/>
</dbReference>
<protein>
    <submittedName>
        <fullName evidence="6">Helix-turn-helix domain-containing protein</fullName>
    </submittedName>
</protein>
<dbReference type="PANTHER" id="PTHR43280">
    <property type="entry name" value="ARAC-FAMILY TRANSCRIPTIONAL REGULATOR"/>
    <property type="match status" value="1"/>
</dbReference>
<dbReference type="Gene3D" id="1.10.10.60">
    <property type="entry name" value="Homeodomain-like"/>
    <property type="match status" value="2"/>
</dbReference>
<name>A0A6L8UTR2_9BACL</name>
<dbReference type="InterPro" id="IPR014710">
    <property type="entry name" value="RmlC-like_jellyroll"/>
</dbReference>
<dbReference type="InterPro" id="IPR009057">
    <property type="entry name" value="Homeodomain-like_sf"/>
</dbReference>
<dbReference type="Pfam" id="PF02311">
    <property type="entry name" value="AraC_binding"/>
    <property type="match status" value="1"/>
</dbReference>
<keyword evidence="2" id="KW-0238">DNA-binding</keyword>
<dbReference type="SUPFAM" id="SSF46689">
    <property type="entry name" value="Homeodomain-like"/>
    <property type="match status" value="2"/>
</dbReference>
<dbReference type="AlphaFoldDB" id="A0A6L8UTR2"/>
<proteinExistence type="predicted"/>
<accession>A0A6L8UTR2</accession>
<dbReference type="InterPro" id="IPR020449">
    <property type="entry name" value="Tscrpt_reg_AraC-type_HTH"/>
</dbReference>
<evidence type="ECO:0000313" key="7">
    <source>
        <dbReference type="Proteomes" id="UP000481087"/>
    </source>
</evidence>
<keyword evidence="3" id="KW-0804">Transcription</keyword>
<evidence type="ECO:0000259" key="5">
    <source>
        <dbReference type="PROSITE" id="PS01124"/>
    </source>
</evidence>
<dbReference type="InterPro" id="IPR037923">
    <property type="entry name" value="HTH-like"/>
</dbReference>
<keyword evidence="7" id="KW-1185">Reference proteome</keyword>
<dbReference type="InterPro" id="IPR003313">
    <property type="entry name" value="AraC-bd"/>
</dbReference>
<evidence type="ECO:0000256" key="2">
    <source>
        <dbReference type="ARBA" id="ARBA00023125"/>
    </source>
</evidence>
<dbReference type="SMART" id="SM00342">
    <property type="entry name" value="HTH_ARAC"/>
    <property type="match status" value="1"/>
</dbReference>
<evidence type="ECO:0000256" key="3">
    <source>
        <dbReference type="ARBA" id="ARBA00023163"/>
    </source>
</evidence>
<dbReference type="InterPro" id="IPR018060">
    <property type="entry name" value="HTH_AraC"/>
</dbReference>
<gene>
    <name evidence="6" type="ORF">GQF01_00040</name>
</gene>
<evidence type="ECO:0000256" key="4">
    <source>
        <dbReference type="SAM" id="MobiDB-lite"/>
    </source>
</evidence>
<dbReference type="PRINTS" id="PR00032">
    <property type="entry name" value="HTHARAC"/>
</dbReference>
<sequence>MIKWNQTSFLGGVFAMITFLYNGSVGKSRCEPGWEWSRSTPMPDYDLWYAIEGRGQMIINGVNYPITKGSCFLIRPGDQVKATQELDHRLTVIFIHFIIQPGLDVALPERHVRLEDTTLPETCLQRIVELQLREEDRQEEEFDLLVHLVLLHMLRQQKSSTPSPVSHMHKQLIHKVMDELRDQIGEKTITVASLAENVSVSPRYLSQLFMKYTGYSLREYITRVRMERARFLLSETSMNITEVSSALGFTDVYHFSKMFKSHHGAPPSSFRYKGRPATSNYGDSKPGQDIDPLE</sequence>
<dbReference type="InterPro" id="IPR018062">
    <property type="entry name" value="HTH_AraC-typ_CS"/>
</dbReference>
<dbReference type="Gene3D" id="2.60.120.10">
    <property type="entry name" value="Jelly Rolls"/>
    <property type="match status" value="1"/>
</dbReference>
<keyword evidence="1" id="KW-0805">Transcription regulation</keyword>
<reference evidence="6 7" key="1">
    <citation type="submission" date="2019-12" db="EMBL/GenBank/DDBJ databases">
        <title>Paenibacillus sp. nov. sp. isolated from soil.</title>
        <authorList>
            <person name="Kim J."/>
            <person name="Jeong S.E."/>
            <person name="Jung H.S."/>
            <person name="Jeon C.O."/>
        </authorList>
    </citation>
    <scope>NUCLEOTIDE SEQUENCE [LARGE SCALE GENOMIC DNA]</scope>
    <source>
        <strain evidence="6 7">5J-6</strain>
    </source>
</reference>
<organism evidence="6 7">
    <name type="scientific">Paenibacillus silvestris</name>
    <dbReference type="NCBI Taxonomy" id="2606219"/>
    <lineage>
        <taxon>Bacteria</taxon>
        <taxon>Bacillati</taxon>
        <taxon>Bacillota</taxon>
        <taxon>Bacilli</taxon>
        <taxon>Bacillales</taxon>
        <taxon>Paenibacillaceae</taxon>
        <taxon>Paenibacillus</taxon>
    </lineage>
</organism>
<dbReference type="SUPFAM" id="SSF51215">
    <property type="entry name" value="Regulatory protein AraC"/>
    <property type="match status" value="1"/>
</dbReference>
<dbReference type="PANTHER" id="PTHR43280:SF2">
    <property type="entry name" value="HTH-TYPE TRANSCRIPTIONAL REGULATOR EXSA"/>
    <property type="match status" value="1"/>
</dbReference>
<evidence type="ECO:0000313" key="6">
    <source>
        <dbReference type="EMBL" id="MZQ80549.1"/>
    </source>
</evidence>
<dbReference type="PROSITE" id="PS00041">
    <property type="entry name" value="HTH_ARAC_FAMILY_1"/>
    <property type="match status" value="1"/>
</dbReference>
<feature type="domain" description="HTH araC/xylS-type" evidence="5">
    <location>
        <begin position="174"/>
        <end position="273"/>
    </location>
</feature>